<accession>A0A8S0TX71</accession>
<dbReference type="EMBL" id="CACTIH010007346">
    <property type="protein sequence ID" value="CAA3010557.1"/>
    <property type="molecule type" value="Genomic_DNA"/>
</dbReference>
<organism evidence="1 2">
    <name type="scientific">Olea europaea subsp. europaea</name>
    <dbReference type="NCBI Taxonomy" id="158383"/>
    <lineage>
        <taxon>Eukaryota</taxon>
        <taxon>Viridiplantae</taxon>
        <taxon>Streptophyta</taxon>
        <taxon>Embryophyta</taxon>
        <taxon>Tracheophyta</taxon>
        <taxon>Spermatophyta</taxon>
        <taxon>Magnoliopsida</taxon>
        <taxon>eudicotyledons</taxon>
        <taxon>Gunneridae</taxon>
        <taxon>Pentapetalae</taxon>
        <taxon>asterids</taxon>
        <taxon>lamiids</taxon>
        <taxon>Lamiales</taxon>
        <taxon>Oleaceae</taxon>
        <taxon>Oleeae</taxon>
        <taxon>Olea</taxon>
    </lineage>
</organism>
<sequence>MESLVKTFKSKLKLKNLQTSIERDFRKARETYKYPSWENIASQKEIAAIRRYIIEKQVATEPWPVYGEKYRNPLTEEGCSIVGANFLMVFVG</sequence>
<dbReference type="AlphaFoldDB" id="A0A8S0TX71"/>
<comment type="caution">
    <text evidence="1">The sequence shown here is derived from an EMBL/GenBank/DDBJ whole genome shotgun (WGS) entry which is preliminary data.</text>
</comment>
<dbReference type="Proteomes" id="UP000594638">
    <property type="component" value="Unassembled WGS sequence"/>
</dbReference>
<evidence type="ECO:0000313" key="1">
    <source>
        <dbReference type="EMBL" id="CAA3010557.1"/>
    </source>
</evidence>
<proteinExistence type="predicted"/>
<reference evidence="1 2" key="1">
    <citation type="submission" date="2019-12" db="EMBL/GenBank/DDBJ databases">
        <authorList>
            <person name="Alioto T."/>
            <person name="Alioto T."/>
            <person name="Gomez Garrido J."/>
        </authorList>
    </citation>
    <scope>NUCLEOTIDE SEQUENCE [LARGE SCALE GENOMIC DNA]</scope>
</reference>
<evidence type="ECO:0000313" key="2">
    <source>
        <dbReference type="Proteomes" id="UP000594638"/>
    </source>
</evidence>
<keyword evidence="2" id="KW-1185">Reference proteome</keyword>
<protein>
    <submittedName>
        <fullName evidence="1">Uncharacterized protein</fullName>
    </submittedName>
</protein>
<gene>
    <name evidence="1" type="ORF">OLEA9_A072655</name>
</gene>
<dbReference type="Gramene" id="OE9A072655T1">
    <property type="protein sequence ID" value="OE9A072655C1"/>
    <property type="gene ID" value="OE9A072655"/>
</dbReference>
<name>A0A8S0TX71_OLEEU</name>